<keyword evidence="1" id="KW-1133">Transmembrane helix</keyword>
<dbReference type="PATRIC" id="fig|391623.17.peg.1369"/>
<gene>
    <name evidence="2" type="ordered locus">TERMP_01369</name>
</gene>
<protein>
    <submittedName>
        <fullName evidence="2">Uncharacterized protein</fullName>
    </submittedName>
</protein>
<dbReference type="HOGENOM" id="CLU_3338670_0_0_2"/>
<accession>F0LHU4</accession>
<dbReference type="AlphaFoldDB" id="F0LHU4"/>
<evidence type="ECO:0000313" key="3">
    <source>
        <dbReference type="Proteomes" id="UP000007478"/>
    </source>
</evidence>
<dbReference type="Proteomes" id="UP000007478">
    <property type="component" value="Chromosome"/>
</dbReference>
<keyword evidence="1" id="KW-0472">Membrane</keyword>
<reference evidence="2 3" key="1">
    <citation type="journal article" date="2011" name="J. Bacteriol.">
        <title>Complete genome sequence of the hyperthermophilic, piezophilic, heterotrophic, and carboxydotrophic archaeon Thermococcus barophilus MP.</title>
        <authorList>
            <person name="Vannier P."/>
            <person name="Marteinsson V.T."/>
            <person name="Fridjonsson O.H."/>
            <person name="Oger P."/>
            <person name="Jebbar M."/>
        </authorList>
    </citation>
    <scope>NUCLEOTIDE SEQUENCE [LARGE SCALE GENOMIC DNA]</scope>
    <source>
        <strain evidence="3">DSM 11836 / MP</strain>
    </source>
</reference>
<name>F0LHU4_THEBM</name>
<organism evidence="2 3">
    <name type="scientific">Thermococcus barophilus (strain DSM 11836 / MP)</name>
    <dbReference type="NCBI Taxonomy" id="391623"/>
    <lineage>
        <taxon>Archaea</taxon>
        <taxon>Methanobacteriati</taxon>
        <taxon>Methanobacteriota</taxon>
        <taxon>Thermococci</taxon>
        <taxon>Thermococcales</taxon>
        <taxon>Thermococcaceae</taxon>
        <taxon>Thermococcus</taxon>
    </lineage>
</organism>
<keyword evidence="3" id="KW-1185">Reference proteome</keyword>
<evidence type="ECO:0000256" key="1">
    <source>
        <dbReference type="SAM" id="Phobius"/>
    </source>
</evidence>
<sequence>MPKEVLIIFAVGWLRAIVVGLKRMLIFVQSFTQFYFD</sequence>
<feature type="transmembrane region" description="Helical" evidence="1">
    <location>
        <begin position="6"/>
        <end position="25"/>
    </location>
</feature>
<keyword evidence="1" id="KW-0812">Transmembrane</keyword>
<proteinExistence type="predicted"/>
<evidence type="ECO:0000313" key="2">
    <source>
        <dbReference type="EMBL" id="ADT84344.1"/>
    </source>
</evidence>
<dbReference type="EMBL" id="CP002372">
    <property type="protein sequence ID" value="ADT84344.1"/>
    <property type="molecule type" value="Genomic_DNA"/>
</dbReference>
<dbReference type="KEGG" id="tba:TERMP_01369"/>